<comment type="caution">
    <text evidence="2">The sequence shown here is derived from an EMBL/GenBank/DDBJ whole genome shotgun (WGS) entry which is preliminary data.</text>
</comment>
<accession>A0A9P3LMH1</accession>
<dbReference type="Proteomes" id="UP000703269">
    <property type="component" value="Unassembled WGS sequence"/>
</dbReference>
<evidence type="ECO:0008006" key="4">
    <source>
        <dbReference type="Google" id="ProtNLM"/>
    </source>
</evidence>
<dbReference type="OrthoDB" id="3238224at2759"/>
<evidence type="ECO:0000313" key="2">
    <source>
        <dbReference type="EMBL" id="GJF00844.1"/>
    </source>
</evidence>
<evidence type="ECO:0000256" key="1">
    <source>
        <dbReference type="SAM" id="MobiDB-lite"/>
    </source>
</evidence>
<organism evidence="2 3">
    <name type="scientific">Phanerochaete sordida</name>
    <dbReference type="NCBI Taxonomy" id="48140"/>
    <lineage>
        <taxon>Eukaryota</taxon>
        <taxon>Fungi</taxon>
        <taxon>Dikarya</taxon>
        <taxon>Basidiomycota</taxon>
        <taxon>Agaricomycotina</taxon>
        <taxon>Agaricomycetes</taxon>
        <taxon>Polyporales</taxon>
        <taxon>Phanerochaetaceae</taxon>
        <taxon>Phanerochaete</taxon>
    </lineage>
</organism>
<keyword evidence="3" id="KW-1185">Reference proteome</keyword>
<gene>
    <name evidence="2" type="ORF">PsYK624_171460</name>
</gene>
<feature type="compositionally biased region" description="Basic residues" evidence="1">
    <location>
        <begin position="61"/>
        <end position="73"/>
    </location>
</feature>
<proteinExistence type="predicted"/>
<evidence type="ECO:0000313" key="3">
    <source>
        <dbReference type="Proteomes" id="UP000703269"/>
    </source>
</evidence>
<dbReference type="AlphaFoldDB" id="A0A9P3LMH1"/>
<feature type="region of interest" description="Disordered" evidence="1">
    <location>
        <begin position="60"/>
        <end position="91"/>
    </location>
</feature>
<sequence>MQGCNIHDINVVVQWKLPGTLSNFIQRAGHAARGSDRRGLAVLLVEPSVYPIILGETITGKQRRKRGKRRGKGKQAAAPPPRTKEESAESKAYARLHGGERGGIGRRDIVFAGVQTSLNLNADDEGLCTFVQTTQCRRKVWVEVFDGNPEHLRESHIAAP</sequence>
<protein>
    <recommendedName>
        <fullName evidence="4">Helicase C-terminal domain-containing protein</fullName>
    </recommendedName>
</protein>
<name>A0A9P3LMH1_9APHY</name>
<dbReference type="Gene3D" id="3.40.50.300">
    <property type="entry name" value="P-loop containing nucleotide triphosphate hydrolases"/>
    <property type="match status" value="1"/>
</dbReference>
<dbReference type="InterPro" id="IPR027417">
    <property type="entry name" value="P-loop_NTPase"/>
</dbReference>
<dbReference type="EMBL" id="BPQB01000213">
    <property type="protein sequence ID" value="GJF00844.1"/>
    <property type="molecule type" value="Genomic_DNA"/>
</dbReference>
<dbReference type="SUPFAM" id="SSF52540">
    <property type="entry name" value="P-loop containing nucleoside triphosphate hydrolases"/>
    <property type="match status" value="1"/>
</dbReference>
<reference evidence="2 3" key="1">
    <citation type="submission" date="2021-08" db="EMBL/GenBank/DDBJ databases">
        <title>Draft Genome Sequence of Phanerochaete sordida strain YK-624.</title>
        <authorList>
            <person name="Mori T."/>
            <person name="Dohra H."/>
            <person name="Suzuki T."/>
            <person name="Kawagishi H."/>
            <person name="Hirai H."/>
        </authorList>
    </citation>
    <scope>NUCLEOTIDE SEQUENCE [LARGE SCALE GENOMIC DNA]</scope>
    <source>
        <strain evidence="2 3">YK-624</strain>
    </source>
</reference>